<protein>
    <submittedName>
        <fullName evidence="1">Uncharacterized protein</fullName>
    </submittedName>
</protein>
<evidence type="ECO:0000313" key="1">
    <source>
        <dbReference type="EMBL" id="STT47097.1"/>
    </source>
</evidence>
<name>A0A377VZI4_KLEPN</name>
<organism evidence="1 2">
    <name type="scientific">Klebsiella pneumoniae</name>
    <dbReference type="NCBI Taxonomy" id="573"/>
    <lineage>
        <taxon>Bacteria</taxon>
        <taxon>Pseudomonadati</taxon>
        <taxon>Pseudomonadota</taxon>
        <taxon>Gammaproteobacteria</taxon>
        <taxon>Enterobacterales</taxon>
        <taxon>Enterobacteriaceae</taxon>
        <taxon>Klebsiella/Raoultella group</taxon>
        <taxon>Klebsiella</taxon>
        <taxon>Klebsiella pneumoniae complex</taxon>
    </lineage>
</organism>
<dbReference type="AlphaFoldDB" id="A0A377VZI4"/>
<evidence type="ECO:0000313" key="2">
    <source>
        <dbReference type="Proteomes" id="UP000255099"/>
    </source>
</evidence>
<accession>A0A377VZI4</accession>
<dbReference type="Proteomes" id="UP000255099">
    <property type="component" value="Unassembled WGS sequence"/>
</dbReference>
<dbReference type="EMBL" id="UGLB01000003">
    <property type="protein sequence ID" value="STT47097.1"/>
    <property type="molecule type" value="Genomic_DNA"/>
</dbReference>
<reference evidence="1 2" key="1">
    <citation type="submission" date="2018-06" db="EMBL/GenBank/DDBJ databases">
        <authorList>
            <consortium name="Pathogen Informatics"/>
            <person name="Doyle S."/>
        </authorList>
    </citation>
    <scope>NUCLEOTIDE SEQUENCE [LARGE SCALE GENOMIC DNA]</scope>
    <source>
        <strain evidence="1 2">NCTC9637</strain>
    </source>
</reference>
<proteinExistence type="predicted"/>
<gene>
    <name evidence="1" type="ORF">NCTC9637_02000</name>
</gene>
<sequence>MGRSADPTLPVADNLLRQGELGGGLSPALLFLIEVRRVSPVMFEQTVLQVQAQKLHVAAVKLAIERPRAAVHQRLQIGIIV</sequence>